<dbReference type="EMBL" id="BOOU01000059">
    <property type="protein sequence ID" value="GII79536.1"/>
    <property type="molecule type" value="Genomic_DNA"/>
</dbReference>
<dbReference type="RefSeq" id="WP_203989594.1">
    <property type="nucleotide sequence ID" value="NZ_BOOU01000059.1"/>
</dbReference>
<dbReference type="Proteomes" id="UP000655287">
    <property type="component" value="Unassembled WGS sequence"/>
</dbReference>
<dbReference type="AlphaFoldDB" id="A0A919R4H5"/>
<dbReference type="SUPFAM" id="SSF55961">
    <property type="entry name" value="Bet v1-like"/>
    <property type="match status" value="1"/>
</dbReference>
<organism evidence="2 3">
    <name type="scientific">Sphaerisporangium rufum</name>
    <dbReference type="NCBI Taxonomy" id="1381558"/>
    <lineage>
        <taxon>Bacteria</taxon>
        <taxon>Bacillati</taxon>
        <taxon>Actinomycetota</taxon>
        <taxon>Actinomycetes</taxon>
        <taxon>Streptosporangiales</taxon>
        <taxon>Streptosporangiaceae</taxon>
        <taxon>Sphaerisporangium</taxon>
    </lineage>
</organism>
<evidence type="ECO:0000313" key="2">
    <source>
        <dbReference type="EMBL" id="GII79536.1"/>
    </source>
</evidence>
<evidence type="ECO:0000313" key="3">
    <source>
        <dbReference type="Proteomes" id="UP000655287"/>
    </source>
</evidence>
<evidence type="ECO:0000256" key="1">
    <source>
        <dbReference type="SAM" id="MobiDB-lite"/>
    </source>
</evidence>
<comment type="caution">
    <text evidence="2">The sequence shown here is derived from an EMBL/GenBank/DDBJ whole genome shotgun (WGS) entry which is preliminary data.</text>
</comment>
<gene>
    <name evidence="2" type="ORF">Sru01_45180</name>
</gene>
<keyword evidence="3" id="KW-1185">Reference proteome</keyword>
<sequence>MTSRKSFKSRVRARAAKTGESYTTARRRLLADGGAPPVRPAGAEVRRSKVSEATIRARTSRGWDEWFALLDAWGATGHSHTEIARRLREEHQVDSWSSQNITVAYEQERGMRVPGQNAAGHYGVSAGKTIHVPVEVLYRAFADPEIRARWLPVDVDVRTATAAKTFRAGWPDGSTRVVAGFTAKGESKAVVAVAHEKVTDPADAARLAAFWRERLAALKALLTP</sequence>
<accession>A0A919R4H5</accession>
<protein>
    <recommendedName>
        <fullName evidence="4">DUF4287 domain-containing protein</fullName>
    </recommendedName>
</protein>
<reference evidence="2" key="1">
    <citation type="submission" date="2021-01" db="EMBL/GenBank/DDBJ databases">
        <title>Whole genome shotgun sequence of Sphaerisporangium rufum NBRC 109079.</title>
        <authorList>
            <person name="Komaki H."/>
            <person name="Tamura T."/>
        </authorList>
    </citation>
    <scope>NUCLEOTIDE SEQUENCE</scope>
    <source>
        <strain evidence="2">NBRC 109079</strain>
    </source>
</reference>
<evidence type="ECO:0008006" key="4">
    <source>
        <dbReference type="Google" id="ProtNLM"/>
    </source>
</evidence>
<feature type="compositionally biased region" description="Basic residues" evidence="1">
    <location>
        <begin position="1"/>
        <end position="15"/>
    </location>
</feature>
<name>A0A919R4H5_9ACTN</name>
<proteinExistence type="predicted"/>
<feature type="region of interest" description="Disordered" evidence="1">
    <location>
        <begin position="1"/>
        <end position="22"/>
    </location>
</feature>